<reference evidence="3" key="1">
    <citation type="journal article" date="2019" name="Int. J. Syst. Evol. Microbiol.">
        <title>The Global Catalogue of Microorganisms (GCM) 10K type strain sequencing project: providing services to taxonomists for standard genome sequencing and annotation.</title>
        <authorList>
            <consortium name="The Broad Institute Genomics Platform"/>
            <consortium name="The Broad Institute Genome Sequencing Center for Infectious Disease"/>
            <person name="Wu L."/>
            <person name="Ma J."/>
        </authorList>
    </citation>
    <scope>NUCLEOTIDE SEQUENCE [LARGE SCALE GENOMIC DNA]</scope>
    <source>
        <strain evidence="3">KCTC 23984</strain>
    </source>
</reference>
<organism evidence="2 3">
    <name type="scientific">Pontibacter toksunensis</name>
    <dbReference type="NCBI Taxonomy" id="1332631"/>
    <lineage>
        <taxon>Bacteria</taxon>
        <taxon>Pseudomonadati</taxon>
        <taxon>Bacteroidota</taxon>
        <taxon>Cytophagia</taxon>
        <taxon>Cytophagales</taxon>
        <taxon>Hymenobacteraceae</taxon>
        <taxon>Pontibacter</taxon>
    </lineage>
</organism>
<dbReference type="EMBL" id="JBHUOX010000011">
    <property type="protein sequence ID" value="MFD3001804.1"/>
    <property type="molecule type" value="Genomic_DNA"/>
</dbReference>
<accession>A0ABW6BZI6</accession>
<keyword evidence="1" id="KW-1133">Transmembrane helix</keyword>
<gene>
    <name evidence="2" type="ORF">ACFS7Z_15630</name>
</gene>
<dbReference type="Proteomes" id="UP001597641">
    <property type="component" value="Unassembled WGS sequence"/>
</dbReference>
<comment type="caution">
    <text evidence="2">The sequence shown here is derived from an EMBL/GenBank/DDBJ whole genome shotgun (WGS) entry which is preliminary data.</text>
</comment>
<keyword evidence="1" id="KW-0472">Membrane</keyword>
<dbReference type="RefSeq" id="WP_377486355.1">
    <property type="nucleotide sequence ID" value="NZ_JBHUOX010000011.1"/>
</dbReference>
<dbReference type="InterPro" id="IPR025238">
    <property type="entry name" value="DUF4184"/>
</dbReference>
<feature type="transmembrane region" description="Helical" evidence="1">
    <location>
        <begin position="153"/>
        <end position="173"/>
    </location>
</feature>
<protein>
    <submittedName>
        <fullName evidence="2">DUF4184 family protein</fullName>
    </submittedName>
</protein>
<evidence type="ECO:0000313" key="3">
    <source>
        <dbReference type="Proteomes" id="UP001597641"/>
    </source>
</evidence>
<feature type="transmembrane region" description="Helical" evidence="1">
    <location>
        <begin position="105"/>
        <end position="123"/>
    </location>
</feature>
<sequence length="255" mass="28594">MPFTFAHPAAVLPFKYLPKRCTSLTGLVIGSMAPDFEKFLSMEGGNSYSHTWGAIFWFCLPLGIMLSFVFHLVVRDPLIDNLPGFMRRRVARFKKLDWKVHFTEHYFIIITSIIIGATTHIIWDGFTHKNGPGENQLALLGEHTSLSVFSVPLFYFLNLLSSAIGVVVVLYAIMRLPAEPVVAEKSKRTKAYWPLVVFLMLAIVGIRFSAGLNLEEVMGVKGDFWNLIIAIVAASLISLLIAPIFLKLLFFNRGS</sequence>
<proteinExistence type="predicted"/>
<feature type="transmembrane region" description="Helical" evidence="1">
    <location>
        <begin position="224"/>
        <end position="250"/>
    </location>
</feature>
<feature type="transmembrane region" description="Helical" evidence="1">
    <location>
        <begin position="54"/>
        <end position="74"/>
    </location>
</feature>
<evidence type="ECO:0000313" key="2">
    <source>
        <dbReference type="EMBL" id="MFD3001804.1"/>
    </source>
</evidence>
<evidence type="ECO:0000256" key="1">
    <source>
        <dbReference type="SAM" id="Phobius"/>
    </source>
</evidence>
<feature type="transmembrane region" description="Helical" evidence="1">
    <location>
        <begin position="193"/>
        <end position="212"/>
    </location>
</feature>
<name>A0ABW6BZI6_9BACT</name>
<dbReference type="Pfam" id="PF13803">
    <property type="entry name" value="DUF4184"/>
    <property type="match status" value="1"/>
</dbReference>
<keyword evidence="3" id="KW-1185">Reference proteome</keyword>
<keyword evidence="1" id="KW-0812">Transmembrane</keyword>